<name>A0ABT3ZAP8_9HYPH</name>
<feature type="domain" description="Response receiver" evidence="1">
    <location>
        <begin position="34"/>
        <end position="107"/>
    </location>
</feature>
<evidence type="ECO:0000313" key="2">
    <source>
        <dbReference type="EMBL" id="MCY0148832.1"/>
    </source>
</evidence>
<dbReference type="Proteomes" id="UP001073227">
    <property type="component" value="Unassembled WGS sequence"/>
</dbReference>
<accession>A0ABT3ZAP8</accession>
<proteinExistence type="predicted"/>
<sequence>MKVIKEFRNKKPGFVIDIHDALAPSPAAIAAGTKPQESPSELADHLHQSDLLVLDYNLEGPGGLRGKKAREILRMVLSNNHFNLIIVHTGEDDLDEVMAECLLSLMQSCTSQFDGKLLAELKLLDDILDEMGDEEEFDRNHLSNIFSTQEYLEVRQKDALGIASFMRGEGRLAPLQKWGKDLGLKGGS</sequence>
<dbReference type="RefSeq" id="WP_267654364.1">
    <property type="nucleotide sequence ID" value="NZ_JAOVZR010000001.1"/>
</dbReference>
<evidence type="ECO:0000259" key="1">
    <source>
        <dbReference type="Pfam" id="PF19192"/>
    </source>
</evidence>
<evidence type="ECO:0000313" key="3">
    <source>
        <dbReference type="Proteomes" id="UP001073227"/>
    </source>
</evidence>
<organism evidence="2 3">
    <name type="scientific">Hoeflea algicola</name>
    <dbReference type="NCBI Taxonomy" id="2983763"/>
    <lineage>
        <taxon>Bacteria</taxon>
        <taxon>Pseudomonadati</taxon>
        <taxon>Pseudomonadota</taxon>
        <taxon>Alphaproteobacteria</taxon>
        <taxon>Hyphomicrobiales</taxon>
        <taxon>Rhizobiaceae</taxon>
        <taxon>Hoeflea</taxon>
    </lineage>
</organism>
<gene>
    <name evidence="2" type="ORF">OEG84_14265</name>
</gene>
<reference evidence="2" key="1">
    <citation type="submission" date="2022-10" db="EMBL/GenBank/DDBJ databases">
        <title>Hoeflea sp. G2-23, isolated from marine algae.</title>
        <authorList>
            <person name="Kristyanto S."/>
            <person name="Kim J.M."/>
            <person name="Jeon C.O."/>
        </authorList>
    </citation>
    <scope>NUCLEOTIDE SEQUENCE</scope>
    <source>
        <strain evidence="2">G2-23</strain>
    </source>
</reference>
<comment type="caution">
    <text evidence="2">The sequence shown here is derived from an EMBL/GenBank/DDBJ whole genome shotgun (WGS) entry which is preliminary data.</text>
</comment>
<dbReference type="InterPro" id="IPR043834">
    <property type="entry name" value="REC"/>
</dbReference>
<dbReference type="Pfam" id="PF19192">
    <property type="entry name" value="Response_reg_2"/>
    <property type="match status" value="1"/>
</dbReference>
<dbReference type="EMBL" id="JAOVZR010000001">
    <property type="protein sequence ID" value="MCY0148832.1"/>
    <property type="molecule type" value="Genomic_DNA"/>
</dbReference>
<protein>
    <submittedName>
        <fullName evidence="2">Response regulator receiver domain</fullName>
    </submittedName>
</protein>
<keyword evidence="3" id="KW-1185">Reference proteome</keyword>